<sequence>MGRNNVSVLTQPFGKGNSESRESSSSIGCFIFSTSTYYLLSRKTFCSTLPSLSAAAPPAVARISSDVQAQDRLLQWPWHHTSPPPAPRTGPLSQIHVVVSHSRRPPLPVARM</sequence>
<comment type="caution">
    <text evidence="2">The sequence shown here is derived from an EMBL/GenBank/DDBJ whole genome shotgun (WGS) entry which is preliminary data.</text>
</comment>
<organism evidence="2 4">
    <name type="scientific">Linum tenue</name>
    <dbReference type="NCBI Taxonomy" id="586396"/>
    <lineage>
        <taxon>Eukaryota</taxon>
        <taxon>Viridiplantae</taxon>
        <taxon>Streptophyta</taxon>
        <taxon>Embryophyta</taxon>
        <taxon>Tracheophyta</taxon>
        <taxon>Spermatophyta</taxon>
        <taxon>Magnoliopsida</taxon>
        <taxon>eudicotyledons</taxon>
        <taxon>Gunneridae</taxon>
        <taxon>Pentapetalae</taxon>
        <taxon>rosids</taxon>
        <taxon>fabids</taxon>
        <taxon>Malpighiales</taxon>
        <taxon>Linaceae</taxon>
        <taxon>Linum</taxon>
    </lineage>
</organism>
<evidence type="ECO:0000313" key="3">
    <source>
        <dbReference type="EMBL" id="CAI0412197.1"/>
    </source>
</evidence>
<proteinExistence type="predicted"/>
<accession>A0AAV0H9W7</accession>
<keyword evidence="4" id="KW-1185">Reference proteome</keyword>
<dbReference type="AlphaFoldDB" id="A0AAV0H9W7"/>
<feature type="region of interest" description="Disordered" evidence="1">
    <location>
        <begin position="1"/>
        <end position="25"/>
    </location>
</feature>
<name>A0AAV0H9W7_9ROSI</name>
<dbReference type="EMBL" id="CAMGYJ010000002">
    <property type="protein sequence ID" value="CAI0382081.1"/>
    <property type="molecule type" value="Genomic_DNA"/>
</dbReference>
<reference evidence="2" key="1">
    <citation type="submission" date="2022-08" db="EMBL/GenBank/DDBJ databases">
        <authorList>
            <person name="Gutierrez-Valencia J."/>
        </authorList>
    </citation>
    <scope>NUCLEOTIDE SEQUENCE</scope>
</reference>
<evidence type="ECO:0000313" key="4">
    <source>
        <dbReference type="Proteomes" id="UP001154282"/>
    </source>
</evidence>
<gene>
    <name evidence="3" type="ORF">LITE_LOCUS15440</name>
    <name evidence="2" type="ORF">LITE_LOCUS3410</name>
</gene>
<dbReference type="Proteomes" id="UP001154282">
    <property type="component" value="Unassembled WGS sequence"/>
</dbReference>
<feature type="compositionally biased region" description="Polar residues" evidence="1">
    <location>
        <begin position="1"/>
        <end position="10"/>
    </location>
</feature>
<evidence type="ECO:0000256" key="1">
    <source>
        <dbReference type="SAM" id="MobiDB-lite"/>
    </source>
</evidence>
<evidence type="ECO:0000313" key="2">
    <source>
        <dbReference type="EMBL" id="CAI0382081.1"/>
    </source>
</evidence>
<protein>
    <submittedName>
        <fullName evidence="2">Uncharacterized protein</fullName>
    </submittedName>
</protein>
<dbReference type="EMBL" id="CAMGYJ010000005">
    <property type="protein sequence ID" value="CAI0412197.1"/>
    <property type="molecule type" value="Genomic_DNA"/>
</dbReference>